<dbReference type="InterPro" id="IPR001853">
    <property type="entry name" value="DSBA-like_thioredoxin_dom"/>
</dbReference>
<evidence type="ECO:0000256" key="1">
    <source>
        <dbReference type="ARBA" id="ARBA00022729"/>
    </source>
</evidence>
<dbReference type="InterPro" id="IPR013766">
    <property type="entry name" value="Thioredoxin_domain"/>
</dbReference>
<feature type="chain" id="PRO_5035277562" evidence="5">
    <location>
        <begin position="20"/>
        <end position="244"/>
    </location>
</feature>
<feature type="domain" description="Thioredoxin" evidence="6">
    <location>
        <begin position="9"/>
        <end position="243"/>
    </location>
</feature>
<name>A0A8J8MRL2_9RHOB</name>
<keyword evidence="3" id="KW-1015">Disulfide bond</keyword>
<dbReference type="PROSITE" id="PS51352">
    <property type="entry name" value="THIOREDOXIN_2"/>
    <property type="match status" value="1"/>
</dbReference>
<dbReference type="PANTHER" id="PTHR13887:SF14">
    <property type="entry name" value="DISULFIDE BOND FORMATION PROTEIN D"/>
    <property type="match status" value="1"/>
</dbReference>
<dbReference type="Pfam" id="PF18312">
    <property type="entry name" value="ScsC_N"/>
    <property type="match status" value="1"/>
</dbReference>
<keyword evidence="1 5" id="KW-0732">Signal</keyword>
<dbReference type="InterPro" id="IPR041205">
    <property type="entry name" value="ScsC_N"/>
</dbReference>
<dbReference type="Gene3D" id="3.40.30.10">
    <property type="entry name" value="Glutaredoxin"/>
    <property type="match status" value="1"/>
</dbReference>
<dbReference type="Pfam" id="PF01323">
    <property type="entry name" value="DSBA"/>
    <property type="match status" value="1"/>
</dbReference>
<evidence type="ECO:0000256" key="3">
    <source>
        <dbReference type="ARBA" id="ARBA00023157"/>
    </source>
</evidence>
<accession>A0A8J8MRL2</accession>
<organism evidence="7 8">
    <name type="scientific">Falsirhodobacter algicola</name>
    <dbReference type="NCBI Taxonomy" id="2692330"/>
    <lineage>
        <taxon>Bacteria</taxon>
        <taxon>Pseudomonadati</taxon>
        <taxon>Pseudomonadota</taxon>
        <taxon>Alphaproteobacteria</taxon>
        <taxon>Rhodobacterales</taxon>
        <taxon>Paracoccaceae</taxon>
        <taxon>Falsirhodobacter</taxon>
    </lineage>
</organism>
<dbReference type="EMBL" id="CP047289">
    <property type="protein sequence ID" value="QUS35091.1"/>
    <property type="molecule type" value="Genomic_DNA"/>
</dbReference>
<dbReference type="AlphaFoldDB" id="A0A8J8MRL2"/>
<reference evidence="7" key="1">
    <citation type="submission" date="2020-01" db="EMBL/GenBank/DDBJ databases">
        <authorList>
            <person name="Yang Y."/>
            <person name="Kwon Y.M."/>
        </authorList>
    </citation>
    <scope>NUCLEOTIDE SEQUENCE</scope>
    <source>
        <strain evidence="7">PG104</strain>
    </source>
</reference>
<dbReference type="GO" id="GO:0016491">
    <property type="term" value="F:oxidoreductase activity"/>
    <property type="evidence" value="ECO:0007669"/>
    <property type="project" value="UniProtKB-KW"/>
</dbReference>
<evidence type="ECO:0000256" key="4">
    <source>
        <dbReference type="ARBA" id="ARBA00023284"/>
    </source>
</evidence>
<dbReference type="Proteomes" id="UP000679284">
    <property type="component" value="Chromosome"/>
</dbReference>
<evidence type="ECO:0000313" key="8">
    <source>
        <dbReference type="Proteomes" id="UP000679284"/>
    </source>
</evidence>
<evidence type="ECO:0000256" key="2">
    <source>
        <dbReference type="ARBA" id="ARBA00023002"/>
    </source>
</evidence>
<dbReference type="KEGG" id="fap:GR316_01670"/>
<gene>
    <name evidence="7" type="ORF">GR316_01670</name>
</gene>
<evidence type="ECO:0000256" key="5">
    <source>
        <dbReference type="SAM" id="SignalP"/>
    </source>
</evidence>
<dbReference type="PANTHER" id="PTHR13887">
    <property type="entry name" value="GLUTATHIONE S-TRANSFERASE KAPPA"/>
    <property type="match status" value="1"/>
</dbReference>
<dbReference type="RefSeq" id="WP_211784340.1">
    <property type="nucleotide sequence ID" value="NZ_CP047289.1"/>
</dbReference>
<keyword evidence="4" id="KW-0676">Redox-active center</keyword>
<evidence type="ECO:0000313" key="7">
    <source>
        <dbReference type="EMBL" id="QUS35091.1"/>
    </source>
</evidence>
<dbReference type="SUPFAM" id="SSF52833">
    <property type="entry name" value="Thioredoxin-like"/>
    <property type="match status" value="1"/>
</dbReference>
<dbReference type="InterPro" id="IPR036249">
    <property type="entry name" value="Thioredoxin-like_sf"/>
</dbReference>
<evidence type="ECO:0000259" key="6">
    <source>
        <dbReference type="PROSITE" id="PS51352"/>
    </source>
</evidence>
<feature type="signal peptide" evidence="5">
    <location>
        <begin position="1"/>
        <end position="19"/>
    </location>
</feature>
<keyword evidence="2" id="KW-0560">Oxidoreductase</keyword>
<sequence>MKLLALSALVAGLAAPALAQDMTDAERQVFRKEVRDYLMDNPEVLMEAIGVLEERQQAQQADSDTALVQQNAAALFATPADWVGGNPQGDVTVVEFMDYRCGYCRQAFAEVEDLVTADGNIRFVLKEFPILGDASVLASRFALAVKMTAGDEAYKTVHDRFFDLRGEVTEATLTRMASDLGLDWSAIRERMDSAEVTQVIADNHALAQQLQIQGTPTFVIGESMLRGYLSEEGMAQMVAQERRG</sequence>
<keyword evidence="8" id="KW-1185">Reference proteome</keyword>
<dbReference type="CDD" id="cd03023">
    <property type="entry name" value="DsbA_Com1_like"/>
    <property type="match status" value="1"/>
</dbReference>
<proteinExistence type="predicted"/>
<protein>
    <submittedName>
        <fullName evidence="7">Thioredoxin domain-containing protein</fullName>
    </submittedName>
</protein>